<sequence length="801" mass="91184">MDVIIDMSTSATTRITCTSKGQTFKYTRKENATSVYPERTVTCPSPEQFCRTRNMLNQYFTSDPFAGVIFPTPRPTPQPTPRPTPKPTPQSTPIFDSIPEFEPIRITNDNRFFNGTYTDSQACTSVGQQVIWKNTIYTCVQEDILTAQQISAYQQTVANVKYYLETMLRVKPVRDRYFYGSDSYSKATTSMTIPINNCDLYIVWMTHPFGNTRDLNMQADVRYVDYKLYAVNQATIIFNPRLVPSKPSQVNTQNDFFFNNCLRAILSCLVNVPYFHYKLVSDYYPNPYCTIKKNGVNFTILTTPYAHHHGKHFFGQEWFVGDDNKRCPSGVIMDSHVTNRPSTAIYAQDILCPLALQQEDIPFARFTEVSMAILFDTGNYEVDWRYGKPVLYGNKEYINGVYNLNWPLGPPQTTLQKYYFQDPNNDEDASSFEFKTWGFPGKYSGTCNDGTTATNFPDYCAAQSYYNPNNYNVFGDDYDAYLLLKGQAHYCPDGTATITGLTCYTGDTCATYHCADDYQSFTLLLRNHRVKNTYETLNCTHEGQTYSYKEFLTDTSYYPRNLICLPPEAFCRTLEGYDKLYPSNPFQNALFPTPTPFVTPRYTAKETPKVTPALTPKITPVYTPRYTPKITPKSTPITTPKTTPFKTAFSTPKFTQKPTLVHTPYKTIHKTPFKTHFSTPIYTAKVTPFNTPYKTAQKTPVNTLVYTPKITPFSTAKETLKYTPKYTAKETPKLTPFITPKLTPVNTPKLTPASTAAITPFNTPFLTPVGTPCATNIYTAEKKAYKKKNVGNFMGFAYFVQ</sequence>
<dbReference type="InterPro" id="IPR001577">
    <property type="entry name" value="Peptidase_M8"/>
</dbReference>
<dbReference type="Gene3D" id="3.10.170.20">
    <property type="match status" value="1"/>
</dbReference>
<dbReference type="VEuPathDB" id="TrichDB:TVAG_331270"/>
<evidence type="ECO:0000256" key="3">
    <source>
        <dbReference type="ARBA" id="ARBA00022670"/>
    </source>
</evidence>
<comment type="cofactor">
    <cofactor evidence="1">
        <name>Zn(2+)</name>
        <dbReference type="ChEBI" id="CHEBI:29105"/>
    </cofactor>
</comment>
<reference evidence="9" key="2">
    <citation type="journal article" date="2007" name="Science">
        <title>Draft genome sequence of the sexually transmitted pathogen Trichomonas vaginalis.</title>
        <authorList>
            <person name="Carlton J.M."/>
            <person name="Hirt R.P."/>
            <person name="Silva J.C."/>
            <person name="Delcher A.L."/>
            <person name="Schatz M."/>
            <person name="Zhao Q."/>
            <person name="Wortman J.R."/>
            <person name="Bidwell S.L."/>
            <person name="Alsmark U.C.M."/>
            <person name="Besteiro S."/>
            <person name="Sicheritz-Ponten T."/>
            <person name="Noel C.J."/>
            <person name="Dacks J.B."/>
            <person name="Foster P.G."/>
            <person name="Simillion C."/>
            <person name="Van de Peer Y."/>
            <person name="Miranda-Saavedra D."/>
            <person name="Barton G.J."/>
            <person name="Westrop G.D."/>
            <person name="Mueller S."/>
            <person name="Dessi D."/>
            <person name="Fiori P.L."/>
            <person name="Ren Q."/>
            <person name="Paulsen I."/>
            <person name="Zhang H."/>
            <person name="Bastida-Corcuera F.D."/>
            <person name="Simoes-Barbosa A."/>
            <person name="Brown M.T."/>
            <person name="Hayes R.D."/>
            <person name="Mukherjee M."/>
            <person name="Okumura C.Y."/>
            <person name="Schneider R."/>
            <person name="Smith A.J."/>
            <person name="Vanacova S."/>
            <person name="Villalvazo M."/>
            <person name="Haas B.J."/>
            <person name="Pertea M."/>
            <person name="Feldblyum T.V."/>
            <person name="Utterback T.R."/>
            <person name="Shu C.L."/>
            <person name="Osoegawa K."/>
            <person name="de Jong P.J."/>
            <person name="Hrdy I."/>
            <person name="Horvathova L."/>
            <person name="Zubacova Z."/>
            <person name="Dolezal P."/>
            <person name="Malik S.B."/>
            <person name="Logsdon J.M. Jr."/>
            <person name="Henze K."/>
            <person name="Gupta A."/>
            <person name="Wang C.C."/>
            <person name="Dunne R.L."/>
            <person name="Upcroft J.A."/>
            <person name="Upcroft P."/>
            <person name="White O."/>
            <person name="Salzberg S.L."/>
            <person name="Tang P."/>
            <person name="Chiu C.-H."/>
            <person name="Lee Y.-S."/>
            <person name="Embley T.M."/>
            <person name="Coombs G.H."/>
            <person name="Mottram J.C."/>
            <person name="Tachezy J."/>
            <person name="Fraser-Liggett C.M."/>
            <person name="Johnson P.J."/>
        </authorList>
    </citation>
    <scope>NUCLEOTIDE SEQUENCE [LARGE SCALE GENOMIC DNA]</scope>
    <source>
        <strain evidence="9">G3</strain>
    </source>
</reference>
<dbReference type="GO" id="GO:0006508">
    <property type="term" value="P:proteolysis"/>
    <property type="evidence" value="ECO:0007669"/>
    <property type="project" value="UniProtKB-KW"/>
</dbReference>
<gene>
    <name evidence="9" type="ORF">TVAG_331270</name>
</gene>
<feature type="region of interest" description="Disordered" evidence="8">
    <location>
        <begin position="70"/>
        <end position="94"/>
    </location>
</feature>
<keyword evidence="6" id="KW-0862">Zinc</keyword>
<reference evidence="9" key="1">
    <citation type="submission" date="2006-10" db="EMBL/GenBank/DDBJ databases">
        <authorList>
            <person name="Amadeo P."/>
            <person name="Zhao Q."/>
            <person name="Wortman J."/>
            <person name="Fraser-Liggett C."/>
            <person name="Carlton J."/>
        </authorList>
    </citation>
    <scope>NUCLEOTIDE SEQUENCE</scope>
    <source>
        <strain evidence="9">G3</strain>
    </source>
</reference>
<dbReference type="GO" id="GO:0007155">
    <property type="term" value="P:cell adhesion"/>
    <property type="evidence" value="ECO:0007669"/>
    <property type="project" value="InterPro"/>
</dbReference>
<evidence type="ECO:0000256" key="2">
    <source>
        <dbReference type="ARBA" id="ARBA00005860"/>
    </source>
</evidence>
<dbReference type="Gene3D" id="3.90.132.10">
    <property type="entry name" value="Leishmanolysin , domain 2"/>
    <property type="match status" value="1"/>
</dbReference>
<keyword evidence="5" id="KW-0378">Hydrolase</keyword>
<evidence type="ECO:0000256" key="1">
    <source>
        <dbReference type="ARBA" id="ARBA00001947"/>
    </source>
</evidence>
<evidence type="ECO:0000256" key="4">
    <source>
        <dbReference type="ARBA" id="ARBA00022723"/>
    </source>
</evidence>
<dbReference type="RefSeq" id="XP_001310470.1">
    <property type="nucleotide sequence ID" value="XM_001310469.1"/>
</dbReference>
<feature type="compositionally biased region" description="Pro residues" evidence="8">
    <location>
        <begin position="72"/>
        <end position="90"/>
    </location>
</feature>
<name>A2FC45_TRIV3</name>
<keyword evidence="4" id="KW-0479">Metal-binding</keyword>
<dbReference type="EMBL" id="DS113711">
    <property type="protein sequence ID" value="EAX97540.1"/>
    <property type="molecule type" value="Genomic_DNA"/>
</dbReference>
<keyword evidence="10" id="KW-1185">Reference proteome</keyword>
<evidence type="ECO:0000256" key="8">
    <source>
        <dbReference type="SAM" id="MobiDB-lite"/>
    </source>
</evidence>
<dbReference type="GO" id="GO:0008233">
    <property type="term" value="F:peptidase activity"/>
    <property type="evidence" value="ECO:0000318"/>
    <property type="project" value="GO_Central"/>
</dbReference>
<evidence type="ECO:0000256" key="5">
    <source>
        <dbReference type="ARBA" id="ARBA00022801"/>
    </source>
</evidence>
<dbReference type="KEGG" id="tva:4755325"/>
<evidence type="ECO:0000256" key="6">
    <source>
        <dbReference type="ARBA" id="ARBA00022833"/>
    </source>
</evidence>
<evidence type="ECO:0000256" key="7">
    <source>
        <dbReference type="ARBA" id="ARBA00023049"/>
    </source>
</evidence>
<organism evidence="9 10">
    <name type="scientific">Trichomonas vaginalis (strain ATCC PRA-98 / G3)</name>
    <dbReference type="NCBI Taxonomy" id="412133"/>
    <lineage>
        <taxon>Eukaryota</taxon>
        <taxon>Metamonada</taxon>
        <taxon>Parabasalia</taxon>
        <taxon>Trichomonadida</taxon>
        <taxon>Trichomonadidae</taxon>
        <taxon>Trichomonas</taxon>
    </lineage>
</organism>
<proteinExistence type="inferred from homology"/>
<dbReference type="PANTHER" id="PTHR10942:SF0">
    <property type="entry name" value="LEISHMANOLYSIN-LIKE PEPTIDASE"/>
    <property type="match status" value="1"/>
</dbReference>
<evidence type="ECO:0000313" key="10">
    <source>
        <dbReference type="Proteomes" id="UP000001542"/>
    </source>
</evidence>
<dbReference type="GO" id="GO:0005737">
    <property type="term" value="C:cytoplasm"/>
    <property type="evidence" value="ECO:0000318"/>
    <property type="project" value="GO_Central"/>
</dbReference>
<dbReference type="STRING" id="5722.A2FC45"/>
<dbReference type="GO" id="GO:0004222">
    <property type="term" value="F:metalloendopeptidase activity"/>
    <property type="evidence" value="ECO:0007669"/>
    <property type="project" value="InterPro"/>
</dbReference>
<dbReference type="FunFam" id="3.10.170.20:FF:000003">
    <property type="entry name" value="GP63-like"/>
    <property type="match status" value="1"/>
</dbReference>
<comment type="similarity">
    <text evidence="2">Belongs to the peptidase M8 family.</text>
</comment>
<keyword evidence="3" id="KW-0645">Protease</keyword>
<dbReference type="GO" id="GO:0046872">
    <property type="term" value="F:metal ion binding"/>
    <property type="evidence" value="ECO:0007669"/>
    <property type="project" value="UniProtKB-KW"/>
</dbReference>
<dbReference type="AlphaFoldDB" id="A2FC45"/>
<dbReference type="VEuPathDB" id="TrichDB:TVAGG3_0757120"/>
<dbReference type="GO" id="GO:0016020">
    <property type="term" value="C:membrane"/>
    <property type="evidence" value="ECO:0007669"/>
    <property type="project" value="InterPro"/>
</dbReference>
<accession>A2FC45</accession>
<dbReference type="InParanoid" id="A2FC45"/>
<evidence type="ECO:0000313" key="9">
    <source>
        <dbReference type="EMBL" id="EAX97540.1"/>
    </source>
</evidence>
<dbReference type="PANTHER" id="PTHR10942">
    <property type="entry name" value="LEISHMANOLYSIN-LIKE PEPTIDASE"/>
    <property type="match status" value="1"/>
</dbReference>
<dbReference type="Proteomes" id="UP000001542">
    <property type="component" value="Unassembled WGS sequence"/>
</dbReference>
<keyword evidence="7" id="KW-0482">Metalloprotease</keyword>
<protein>
    <submittedName>
        <fullName evidence="9">Uncharacterized protein</fullName>
    </submittedName>
</protein>